<dbReference type="PROSITE" id="PS50240">
    <property type="entry name" value="TRYPSIN_DOM"/>
    <property type="match status" value="1"/>
</dbReference>
<proteinExistence type="inferred from homology"/>
<dbReference type="CDD" id="cd00190">
    <property type="entry name" value="Tryp_SPc"/>
    <property type="match status" value="1"/>
</dbReference>
<dbReference type="SMART" id="SM00020">
    <property type="entry name" value="Tryp_SPc"/>
    <property type="match status" value="1"/>
</dbReference>
<dbReference type="InterPro" id="IPR033116">
    <property type="entry name" value="TRYPSIN_SER"/>
</dbReference>
<dbReference type="PRINTS" id="PR00722">
    <property type="entry name" value="CHYMOTRYPSIN"/>
</dbReference>
<keyword evidence="1" id="KW-1015">Disulfide bond</keyword>
<dbReference type="AlphaFoldDB" id="A0A9N9WYZ2"/>
<evidence type="ECO:0000313" key="7">
    <source>
        <dbReference type="EMBL" id="CAG9811731.1"/>
    </source>
</evidence>
<dbReference type="InterPro" id="IPR009003">
    <property type="entry name" value="Peptidase_S1_PA"/>
</dbReference>
<keyword evidence="4" id="KW-0645">Protease</keyword>
<organism evidence="7 8">
    <name type="scientific">Chironomus riparius</name>
    <dbReference type="NCBI Taxonomy" id="315576"/>
    <lineage>
        <taxon>Eukaryota</taxon>
        <taxon>Metazoa</taxon>
        <taxon>Ecdysozoa</taxon>
        <taxon>Arthropoda</taxon>
        <taxon>Hexapoda</taxon>
        <taxon>Insecta</taxon>
        <taxon>Pterygota</taxon>
        <taxon>Neoptera</taxon>
        <taxon>Endopterygota</taxon>
        <taxon>Diptera</taxon>
        <taxon>Nematocera</taxon>
        <taxon>Chironomoidea</taxon>
        <taxon>Chironomidae</taxon>
        <taxon>Chironominae</taxon>
        <taxon>Chironomus</taxon>
    </lineage>
</organism>
<dbReference type="InterPro" id="IPR018114">
    <property type="entry name" value="TRYPSIN_HIS"/>
</dbReference>
<dbReference type="InterPro" id="IPR043504">
    <property type="entry name" value="Peptidase_S1_PA_chymotrypsin"/>
</dbReference>
<feature type="chain" id="PRO_5040180294" description="Peptidase S1 domain-containing protein" evidence="5">
    <location>
        <begin position="20"/>
        <end position="278"/>
    </location>
</feature>
<dbReference type="Proteomes" id="UP001153620">
    <property type="component" value="Chromosome 4"/>
</dbReference>
<evidence type="ECO:0000259" key="6">
    <source>
        <dbReference type="PROSITE" id="PS50240"/>
    </source>
</evidence>
<dbReference type="GO" id="GO:0004252">
    <property type="term" value="F:serine-type endopeptidase activity"/>
    <property type="evidence" value="ECO:0007669"/>
    <property type="project" value="InterPro"/>
</dbReference>
<dbReference type="SUPFAM" id="SSF50494">
    <property type="entry name" value="Trypsin-like serine proteases"/>
    <property type="match status" value="1"/>
</dbReference>
<evidence type="ECO:0000256" key="5">
    <source>
        <dbReference type="SAM" id="SignalP"/>
    </source>
</evidence>
<reference evidence="7" key="2">
    <citation type="submission" date="2022-10" db="EMBL/GenBank/DDBJ databases">
        <authorList>
            <consortium name="ENA_rothamsted_submissions"/>
            <consortium name="culmorum"/>
            <person name="King R."/>
        </authorList>
    </citation>
    <scope>NUCLEOTIDE SEQUENCE</scope>
</reference>
<dbReference type="PROSITE" id="PS00134">
    <property type="entry name" value="TRYPSIN_HIS"/>
    <property type="match status" value="1"/>
</dbReference>
<reference evidence="7" key="1">
    <citation type="submission" date="2022-01" db="EMBL/GenBank/DDBJ databases">
        <authorList>
            <person name="King R."/>
        </authorList>
    </citation>
    <scope>NUCLEOTIDE SEQUENCE</scope>
</reference>
<keyword evidence="2" id="KW-0325">Glycoprotein</keyword>
<name>A0A9N9WYZ2_9DIPT</name>
<dbReference type="FunFam" id="2.40.10.10:FF:000068">
    <property type="entry name" value="transmembrane protease serine 2"/>
    <property type="match status" value="1"/>
</dbReference>
<dbReference type="InterPro" id="IPR001254">
    <property type="entry name" value="Trypsin_dom"/>
</dbReference>
<evidence type="ECO:0000256" key="2">
    <source>
        <dbReference type="ARBA" id="ARBA00023180"/>
    </source>
</evidence>
<feature type="signal peptide" evidence="5">
    <location>
        <begin position="1"/>
        <end position="19"/>
    </location>
</feature>
<dbReference type="EMBL" id="OU895880">
    <property type="protein sequence ID" value="CAG9811731.1"/>
    <property type="molecule type" value="Genomic_DNA"/>
</dbReference>
<dbReference type="InterPro" id="IPR051487">
    <property type="entry name" value="Ser/Thr_Proteases_Immune/Dev"/>
</dbReference>
<comment type="similarity">
    <text evidence="3">Belongs to the peptidase S1 family. CLIP subfamily.</text>
</comment>
<evidence type="ECO:0000256" key="1">
    <source>
        <dbReference type="ARBA" id="ARBA00023157"/>
    </source>
</evidence>
<dbReference type="OrthoDB" id="10061449at2759"/>
<keyword evidence="4" id="KW-0378">Hydrolase</keyword>
<dbReference type="Gene3D" id="2.40.10.10">
    <property type="entry name" value="Trypsin-like serine proteases"/>
    <property type="match status" value="1"/>
</dbReference>
<keyword evidence="5" id="KW-0732">Signal</keyword>
<evidence type="ECO:0000256" key="4">
    <source>
        <dbReference type="RuleBase" id="RU363034"/>
    </source>
</evidence>
<keyword evidence="8" id="KW-1185">Reference proteome</keyword>
<dbReference type="PANTHER" id="PTHR24256">
    <property type="entry name" value="TRYPTASE-RELATED"/>
    <property type="match status" value="1"/>
</dbReference>
<keyword evidence="4" id="KW-0720">Serine protease</keyword>
<evidence type="ECO:0000313" key="8">
    <source>
        <dbReference type="Proteomes" id="UP001153620"/>
    </source>
</evidence>
<dbReference type="Pfam" id="PF00089">
    <property type="entry name" value="Trypsin"/>
    <property type="match status" value="1"/>
</dbReference>
<protein>
    <recommendedName>
        <fullName evidence="6">Peptidase S1 domain-containing protein</fullName>
    </recommendedName>
</protein>
<dbReference type="GO" id="GO:0006508">
    <property type="term" value="P:proteolysis"/>
    <property type="evidence" value="ECO:0007669"/>
    <property type="project" value="UniProtKB-KW"/>
</dbReference>
<evidence type="ECO:0000256" key="3">
    <source>
        <dbReference type="ARBA" id="ARBA00024195"/>
    </source>
</evidence>
<accession>A0A9N9WYZ2</accession>
<sequence>MFKIVILIKLLSIICVVSSQNSKSERIFGGTAAEDGQFPYMVDLSVLYRGEFYHICGGTLIHSNWIITAGHCAYYVQKLKLDLNVTLGVTDITNGPNKWSELVLNDDIIIHENYTDDGSTAVNDVALIKVRKTIFYSANVLPVRLPSQSDNNTFAGQTGILSGWGFNMNRNKSEPNILQFIEEQILTNDECSAQNVNYPEIIESEICISSNNGKTACPGDSGSPLVVRDDKLGDILVGIASYVDIGEVCKGVNNGPVVFMRISYFMDWIEGTTGLNFK</sequence>
<feature type="domain" description="Peptidase S1" evidence="6">
    <location>
        <begin position="27"/>
        <end position="274"/>
    </location>
</feature>
<dbReference type="InterPro" id="IPR001314">
    <property type="entry name" value="Peptidase_S1A"/>
</dbReference>
<dbReference type="PROSITE" id="PS00135">
    <property type="entry name" value="TRYPSIN_SER"/>
    <property type="match status" value="1"/>
</dbReference>
<gene>
    <name evidence="7" type="ORF">CHIRRI_LOCUS14538</name>
</gene>